<dbReference type="InterPro" id="IPR050643">
    <property type="entry name" value="Periplasmic_pilus_chap"/>
</dbReference>
<gene>
    <name evidence="2" type="ORF">GFB47_12740</name>
</gene>
<accession>A0A5Q0TLE5</accession>
<keyword evidence="3" id="KW-1185">Reference proteome</keyword>
<name>A0A5Q0TLE5_9VIBR</name>
<dbReference type="GO" id="GO:0071555">
    <property type="term" value="P:cell wall organization"/>
    <property type="evidence" value="ECO:0007669"/>
    <property type="project" value="InterPro"/>
</dbReference>
<dbReference type="PANTHER" id="PTHR30251:SF4">
    <property type="entry name" value="SLR1668 PROTEIN"/>
    <property type="match status" value="1"/>
</dbReference>
<dbReference type="PANTHER" id="PTHR30251">
    <property type="entry name" value="PILUS ASSEMBLY CHAPERONE"/>
    <property type="match status" value="1"/>
</dbReference>
<dbReference type="Proteomes" id="UP000348942">
    <property type="component" value="Chromosome 2"/>
</dbReference>
<feature type="domain" description="Pili assembly chaperone N-terminal" evidence="1">
    <location>
        <begin position="54"/>
        <end position="162"/>
    </location>
</feature>
<evidence type="ECO:0000259" key="1">
    <source>
        <dbReference type="Pfam" id="PF00345"/>
    </source>
</evidence>
<dbReference type="Gene3D" id="2.60.40.10">
    <property type="entry name" value="Immunoglobulins"/>
    <property type="match status" value="1"/>
</dbReference>
<sequence>MQDSLSEPYLWFASFTRMVFMKQILMLIVCILVSSNSYAFRVEPFLQAMEPLGKKASATFKVINDSDKPLPIETEILRAHVNEQGKEVTQPDDSFFLIPPQTMIPPQSSQVFRLKYIGEPILSQTEAYRLVFKQLSLDENQGKSGVQLLFHFNVLLLVSPKDAKSNLITNIADHKDKKSIDVKLKNEGNKYVDLSKLNMNVVGSEGENTLKWFQYSPITGFQILLPQRERQFVIESGDIPNVGTVKTVDFSE</sequence>
<evidence type="ECO:0000313" key="3">
    <source>
        <dbReference type="Proteomes" id="UP000348942"/>
    </source>
</evidence>
<dbReference type="AlphaFoldDB" id="A0A5Q0TLE5"/>
<dbReference type="SUPFAM" id="SSF49354">
    <property type="entry name" value="PapD-like"/>
    <property type="match status" value="1"/>
</dbReference>
<proteinExistence type="predicted"/>
<dbReference type="Pfam" id="PF00345">
    <property type="entry name" value="PapD_N"/>
    <property type="match status" value="1"/>
</dbReference>
<dbReference type="InterPro" id="IPR016147">
    <property type="entry name" value="Pili_assmbl_chaperone_N"/>
</dbReference>
<dbReference type="GO" id="GO:0030288">
    <property type="term" value="C:outer membrane-bounded periplasmic space"/>
    <property type="evidence" value="ECO:0007669"/>
    <property type="project" value="InterPro"/>
</dbReference>
<evidence type="ECO:0000313" key="2">
    <source>
        <dbReference type="EMBL" id="QGA66299.1"/>
    </source>
</evidence>
<reference evidence="2 3" key="1">
    <citation type="submission" date="2019-10" db="EMBL/GenBank/DDBJ databases">
        <title>Vibrio sp. nov., isolated from Coralline algae surface.</title>
        <authorList>
            <person name="Geng Y."/>
            <person name="Zhang X."/>
        </authorList>
    </citation>
    <scope>NUCLEOTIDE SEQUENCE [LARGE SCALE GENOMIC DNA]</scope>
    <source>
        <strain evidence="2 3">SM1977</strain>
    </source>
</reference>
<dbReference type="EMBL" id="CP045700">
    <property type="protein sequence ID" value="QGA66299.1"/>
    <property type="molecule type" value="Genomic_DNA"/>
</dbReference>
<protein>
    <submittedName>
        <fullName evidence="2">Fimbria/pilus periplasmic chaperone</fullName>
    </submittedName>
</protein>
<dbReference type="InterPro" id="IPR008962">
    <property type="entry name" value="PapD-like_sf"/>
</dbReference>
<dbReference type="InterPro" id="IPR013783">
    <property type="entry name" value="Ig-like_fold"/>
</dbReference>
<organism evidence="2 3">
    <name type="scientific">Vibrio algicola</name>
    <dbReference type="NCBI Taxonomy" id="2662262"/>
    <lineage>
        <taxon>Bacteria</taxon>
        <taxon>Pseudomonadati</taxon>
        <taxon>Pseudomonadota</taxon>
        <taxon>Gammaproteobacteria</taxon>
        <taxon>Vibrionales</taxon>
        <taxon>Vibrionaceae</taxon>
        <taxon>Vibrio</taxon>
    </lineage>
</organism>